<keyword evidence="10" id="KW-1185">Reference proteome</keyword>
<comment type="caution">
    <text evidence="9">The sequence shown here is derived from an EMBL/GenBank/DDBJ whole genome shotgun (WGS) entry which is preliminary data.</text>
</comment>
<dbReference type="InterPro" id="IPR035906">
    <property type="entry name" value="MetI-like_sf"/>
</dbReference>
<dbReference type="PROSITE" id="PS50928">
    <property type="entry name" value="ABC_TM1"/>
    <property type="match status" value="1"/>
</dbReference>
<dbReference type="Proteomes" id="UP001596113">
    <property type="component" value="Unassembled WGS sequence"/>
</dbReference>
<keyword evidence="5 7" id="KW-1133">Transmembrane helix</keyword>
<gene>
    <name evidence="9" type="ORF">ACFPOF_17915</name>
</gene>
<feature type="transmembrane region" description="Helical" evidence="7">
    <location>
        <begin position="79"/>
        <end position="103"/>
    </location>
</feature>
<evidence type="ECO:0000256" key="7">
    <source>
        <dbReference type="RuleBase" id="RU363032"/>
    </source>
</evidence>
<evidence type="ECO:0000259" key="8">
    <source>
        <dbReference type="PROSITE" id="PS50928"/>
    </source>
</evidence>
<accession>A0ABW0HTV6</accession>
<keyword evidence="3" id="KW-1003">Cell membrane</keyword>
<feature type="transmembrane region" description="Helical" evidence="7">
    <location>
        <begin position="15"/>
        <end position="42"/>
    </location>
</feature>
<evidence type="ECO:0000313" key="9">
    <source>
        <dbReference type="EMBL" id="MFC5404616.1"/>
    </source>
</evidence>
<feature type="transmembrane region" description="Helical" evidence="7">
    <location>
        <begin position="277"/>
        <end position="296"/>
    </location>
</feature>
<evidence type="ECO:0000256" key="4">
    <source>
        <dbReference type="ARBA" id="ARBA00022692"/>
    </source>
</evidence>
<protein>
    <submittedName>
        <fullName evidence="9">ABC transporter permease</fullName>
    </submittedName>
</protein>
<evidence type="ECO:0000256" key="3">
    <source>
        <dbReference type="ARBA" id="ARBA00022475"/>
    </source>
</evidence>
<comment type="subcellular location">
    <subcellularLocation>
        <location evidence="1 7">Cell membrane</location>
        <topology evidence="1 7">Multi-pass membrane protein</topology>
    </subcellularLocation>
</comment>
<name>A0ABW0HTV6_9BACL</name>
<evidence type="ECO:0000256" key="5">
    <source>
        <dbReference type="ARBA" id="ARBA00022989"/>
    </source>
</evidence>
<evidence type="ECO:0000256" key="2">
    <source>
        <dbReference type="ARBA" id="ARBA00022448"/>
    </source>
</evidence>
<dbReference type="Gene3D" id="1.10.3720.10">
    <property type="entry name" value="MetI-like"/>
    <property type="match status" value="1"/>
</dbReference>
<feature type="transmembrane region" description="Helical" evidence="7">
    <location>
        <begin position="115"/>
        <end position="135"/>
    </location>
</feature>
<dbReference type="PANTHER" id="PTHR30193:SF44">
    <property type="entry name" value="LACTOSE TRANSPORT SYSTEM PERMEASE PROTEIN LACF"/>
    <property type="match status" value="1"/>
</dbReference>
<dbReference type="InterPro" id="IPR051393">
    <property type="entry name" value="ABC_transporter_permease"/>
</dbReference>
<evidence type="ECO:0000256" key="1">
    <source>
        <dbReference type="ARBA" id="ARBA00004651"/>
    </source>
</evidence>
<dbReference type="RefSeq" id="WP_378135064.1">
    <property type="nucleotide sequence ID" value="NZ_JBHSMI010000028.1"/>
</dbReference>
<keyword evidence="2 7" id="KW-0813">Transport</keyword>
<dbReference type="InterPro" id="IPR000515">
    <property type="entry name" value="MetI-like"/>
</dbReference>
<proteinExistence type="inferred from homology"/>
<keyword evidence="4 7" id="KW-0812">Transmembrane</keyword>
<sequence length="306" mass="34503">MSNGSYMRELIKNKVLYLMTLPGLLLILLFSYLPMGGLIIAFKDYRFDKGVFGSAWSGLQNFEFFFSSQDALRVTFNTLYMNALFIVTGTVMSILCALLVIELKNKIGKKIIQTTLLLPYFISWVVVGYFVFALLNNQIGVVNQLLTRIGVGSIDWYSSPHYWPVILVLVSIWKNTGYSAIIYLAAIIGINEEYYEAARIDGANRFQEVMKITLPLIAPIISILTLIAIGKIFYADFGLFYNVPRNIGVLYSTTDVIDTYVFRALRNTGDIGMSSAVAFYQSTVGFVLVLFSNYIVRKINPENSLF</sequence>
<dbReference type="Pfam" id="PF00528">
    <property type="entry name" value="BPD_transp_1"/>
    <property type="match status" value="1"/>
</dbReference>
<feature type="transmembrane region" description="Helical" evidence="7">
    <location>
        <begin position="212"/>
        <end position="234"/>
    </location>
</feature>
<reference evidence="10" key="1">
    <citation type="journal article" date="2019" name="Int. J. Syst. Evol. Microbiol.">
        <title>The Global Catalogue of Microorganisms (GCM) 10K type strain sequencing project: providing services to taxonomists for standard genome sequencing and annotation.</title>
        <authorList>
            <consortium name="The Broad Institute Genomics Platform"/>
            <consortium name="The Broad Institute Genome Sequencing Center for Infectious Disease"/>
            <person name="Wu L."/>
            <person name="Ma J."/>
        </authorList>
    </citation>
    <scope>NUCLEOTIDE SEQUENCE [LARGE SCALE GENOMIC DNA]</scope>
    <source>
        <strain evidence="10">CGMCC 1.18575</strain>
    </source>
</reference>
<comment type="similarity">
    <text evidence="7">Belongs to the binding-protein-dependent transport system permease family.</text>
</comment>
<feature type="domain" description="ABC transmembrane type-1" evidence="8">
    <location>
        <begin position="75"/>
        <end position="292"/>
    </location>
</feature>
<feature type="transmembrane region" description="Helical" evidence="7">
    <location>
        <begin position="162"/>
        <end position="191"/>
    </location>
</feature>
<dbReference type="SUPFAM" id="SSF161098">
    <property type="entry name" value="MetI-like"/>
    <property type="match status" value="1"/>
</dbReference>
<dbReference type="PANTHER" id="PTHR30193">
    <property type="entry name" value="ABC TRANSPORTER PERMEASE PROTEIN"/>
    <property type="match status" value="1"/>
</dbReference>
<keyword evidence="6 7" id="KW-0472">Membrane</keyword>
<organism evidence="9 10">
    <name type="scientific">Cohnella soli</name>
    <dbReference type="NCBI Taxonomy" id="425005"/>
    <lineage>
        <taxon>Bacteria</taxon>
        <taxon>Bacillati</taxon>
        <taxon>Bacillota</taxon>
        <taxon>Bacilli</taxon>
        <taxon>Bacillales</taxon>
        <taxon>Paenibacillaceae</taxon>
        <taxon>Cohnella</taxon>
    </lineage>
</organism>
<evidence type="ECO:0000256" key="6">
    <source>
        <dbReference type="ARBA" id="ARBA00023136"/>
    </source>
</evidence>
<dbReference type="CDD" id="cd06261">
    <property type="entry name" value="TM_PBP2"/>
    <property type="match status" value="1"/>
</dbReference>
<dbReference type="EMBL" id="JBHSMI010000028">
    <property type="protein sequence ID" value="MFC5404616.1"/>
    <property type="molecule type" value="Genomic_DNA"/>
</dbReference>
<evidence type="ECO:0000313" key="10">
    <source>
        <dbReference type="Proteomes" id="UP001596113"/>
    </source>
</evidence>